<protein>
    <submittedName>
        <fullName evidence="1">Uncharacterized protein</fullName>
    </submittedName>
</protein>
<dbReference type="OrthoDB" id="5839460at2759"/>
<dbReference type="EMBL" id="UYYB01098035">
    <property type="protein sequence ID" value="VDM76931.1"/>
    <property type="molecule type" value="Genomic_DNA"/>
</dbReference>
<evidence type="ECO:0000313" key="1">
    <source>
        <dbReference type="EMBL" id="VDM76931.1"/>
    </source>
</evidence>
<dbReference type="Proteomes" id="UP000270094">
    <property type="component" value="Unassembled WGS sequence"/>
</dbReference>
<accession>A0A3P7IVE7</accession>
<evidence type="ECO:0000313" key="2">
    <source>
        <dbReference type="Proteomes" id="UP000270094"/>
    </source>
</evidence>
<sequence length="102" mass="11645">MLQSVSVHLMDERRLSRLTYDDRRGSRLSRGTTLADVVVTSQHLCPPQWYSVGIVNDFQPSLIVPADNPIGWAVFNPLPTPVQRTRNRTTGMTKKLTQLFFF</sequence>
<proteinExistence type="predicted"/>
<reference evidence="1 2" key="1">
    <citation type="submission" date="2018-11" db="EMBL/GenBank/DDBJ databases">
        <authorList>
            <consortium name="Pathogen Informatics"/>
        </authorList>
    </citation>
    <scope>NUCLEOTIDE SEQUENCE [LARGE SCALE GENOMIC DNA]</scope>
</reference>
<name>A0A3P7IVE7_STRVU</name>
<organism evidence="1 2">
    <name type="scientific">Strongylus vulgaris</name>
    <name type="common">Blood worm</name>
    <dbReference type="NCBI Taxonomy" id="40348"/>
    <lineage>
        <taxon>Eukaryota</taxon>
        <taxon>Metazoa</taxon>
        <taxon>Ecdysozoa</taxon>
        <taxon>Nematoda</taxon>
        <taxon>Chromadorea</taxon>
        <taxon>Rhabditida</taxon>
        <taxon>Rhabditina</taxon>
        <taxon>Rhabditomorpha</taxon>
        <taxon>Strongyloidea</taxon>
        <taxon>Strongylidae</taxon>
        <taxon>Strongylus</taxon>
    </lineage>
</organism>
<keyword evidence="2" id="KW-1185">Reference proteome</keyword>
<dbReference type="AlphaFoldDB" id="A0A3P7IVE7"/>
<gene>
    <name evidence="1" type="ORF">SVUK_LOCUS11929</name>
</gene>